<dbReference type="PANTHER" id="PTHR11937">
    <property type="entry name" value="ACTIN"/>
    <property type="match status" value="1"/>
</dbReference>
<dbReference type="Pfam" id="PF00022">
    <property type="entry name" value="Actin"/>
    <property type="match status" value="1"/>
</dbReference>
<feature type="compositionally biased region" description="Polar residues" evidence="2">
    <location>
        <begin position="443"/>
        <end position="454"/>
    </location>
</feature>
<protein>
    <recommendedName>
        <fullName evidence="5">Actin-related protein RO7</fullName>
    </recommendedName>
</protein>
<comment type="similarity">
    <text evidence="1">Belongs to the actin family.</text>
</comment>
<feature type="region of interest" description="Disordered" evidence="2">
    <location>
        <begin position="282"/>
        <end position="317"/>
    </location>
</feature>
<dbReference type="SUPFAM" id="SSF53067">
    <property type="entry name" value="Actin-like ATPase domain"/>
    <property type="match status" value="2"/>
</dbReference>
<dbReference type="InterPro" id="IPR004000">
    <property type="entry name" value="Actin"/>
</dbReference>
<dbReference type="InterPro" id="IPR043129">
    <property type="entry name" value="ATPase_NBD"/>
</dbReference>
<dbReference type="Proteomes" id="UP000001056">
    <property type="component" value="Unassembled WGS sequence"/>
</dbReference>
<dbReference type="InParanoid" id="Q2GUW0"/>
<accession>Q2GUW0</accession>
<dbReference type="Gene3D" id="3.90.640.10">
    <property type="entry name" value="Actin, Chain A, domain 4"/>
    <property type="match status" value="1"/>
</dbReference>
<dbReference type="eggNOG" id="ENOG502S8RP">
    <property type="taxonomic scope" value="Eukaryota"/>
</dbReference>
<dbReference type="GeneID" id="4393647"/>
<proteinExistence type="inferred from homology"/>
<gene>
    <name evidence="3" type="ORF">CHGG_08244</name>
</gene>
<dbReference type="OMA" id="GDYRGWI"/>
<dbReference type="HOGENOM" id="CLU_023246_0_0_1"/>
<dbReference type="OrthoDB" id="337660at2759"/>
<dbReference type="AlphaFoldDB" id="Q2GUW0"/>
<dbReference type="Gene3D" id="3.30.420.40">
    <property type="match status" value="2"/>
</dbReference>
<dbReference type="EMBL" id="CH408033">
    <property type="protein sequence ID" value="EAQ86991.1"/>
    <property type="molecule type" value="Genomic_DNA"/>
</dbReference>
<name>Q2GUW0_CHAGB</name>
<evidence type="ECO:0000256" key="1">
    <source>
        <dbReference type="RuleBase" id="RU000487"/>
    </source>
</evidence>
<reference evidence="4" key="1">
    <citation type="journal article" date="2015" name="Genome Announc.">
        <title>Draft genome sequence of the cellulolytic fungus Chaetomium globosum.</title>
        <authorList>
            <person name="Cuomo C.A."/>
            <person name="Untereiner W.A."/>
            <person name="Ma L.-J."/>
            <person name="Grabherr M."/>
            <person name="Birren B.W."/>
        </authorList>
    </citation>
    <scope>NUCLEOTIDE SEQUENCE [LARGE SCALE GENOMIC DNA]</scope>
    <source>
        <strain evidence="4">ATCC 6205 / CBS 148.51 / DSM 1962 / NBRC 6347 / NRRL 1970</strain>
    </source>
</reference>
<dbReference type="STRING" id="306901.Q2GUW0"/>
<sequence length="573" mass="62825">MTTPSGSAPLPHRSVVNIRSPTGAGHHQSGPSTPLRPISALPSTYGSPSSLRADEEIIIIEFGTRKLQVGFSGDSVPRGCVWFAPDQQRRAGDFRAWQTDYHHEWRTEAADGSWGKSHELWQYDVRDVDLGLVGDKIERALREAFTKYLLIDSRPRRLVWVIPSTLPIPLLSAALDSVFSRFMSPTISLLSSQLALTVGAGVRSALVVDLGWNETTVTSVCEYREVDLRRSIRGGRMLVEQTHNLLAKNLPETGAGDGEERVISFEECSDITTRMVWCKPRQAPVPAQPPSDQRSSDALATVQEQDEGDPAEHITPRESGSVTIPLKTWKSPTTLELPFDALAEPCENAFFDSQYSYCCFDDHEQPLHLLVYRSLLQLPLDVRALCVSRIIFTGGCANVLGLRGRILDEVSHLVQERGWDPVQGKAVEKLRTNPKLKRRGASQEGNASPGNSPQAHGGEEKDGVWHDAVNTTPEVDAIEEQLKRGTDRMPRVQGEMRAIESLGAWSGASLITQLKAPAIATIDRELWLQHGAAGASRASEVDYKTQRQSLGPGGLIRGSAAGSAWTLGVWGTN</sequence>
<evidence type="ECO:0000313" key="4">
    <source>
        <dbReference type="Proteomes" id="UP000001056"/>
    </source>
</evidence>
<keyword evidence="4" id="KW-1185">Reference proteome</keyword>
<evidence type="ECO:0008006" key="5">
    <source>
        <dbReference type="Google" id="ProtNLM"/>
    </source>
</evidence>
<organism evidence="3 4">
    <name type="scientific">Chaetomium globosum (strain ATCC 6205 / CBS 148.51 / DSM 1962 / NBRC 6347 / NRRL 1970)</name>
    <name type="common">Soil fungus</name>
    <dbReference type="NCBI Taxonomy" id="306901"/>
    <lineage>
        <taxon>Eukaryota</taxon>
        <taxon>Fungi</taxon>
        <taxon>Dikarya</taxon>
        <taxon>Ascomycota</taxon>
        <taxon>Pezizomycotina</taxon>
        <taxon>Sordariomycetes</taxon>
        <taxon>Sordariomycetidae</taxon>
        <taxon>Sordariales</taxon>
        <taxon>Chaetomiaceae</taxon>
        <taxon>Chaetomium</taxon>
    </lineage>
</organism>
<feature type="region of interest" description="Disordered" evidence="2">
    <location>
        <begin position="1"/>
        <end position="49"/>
    </location>
</feature>
<dbReference type="SMART" id="SM00268">
    <property type="entry name" value="ACTIN"/>
    <property type="match status" value="1"/>
</dbReference>
<dbReference type="VEuPathDB" id="FungiDB:CHGG_08244"/>
<evidence type="ECO:0000256" key="2">
    <source>
        <dbReference type="SAM" id="MobiDB-lite"/>
    </source>
</evidence>
<evidence type="ECO:0000313" key="3">
    <source>
        <dbReference type="EMBL" id="EAQ86991.1"/>
    </source>
</evidence>
<dbReference type="RefSeq" id="XP_001225900.1">
    <property type="nucleotide sequence ID" value="XM_001225899.1"/>
</dbReference>
<feature type="region of interest" description="Disordered" evidence="2">
    <location>
        <begin position="430"/>
        <end position="464"/>
    </location>
</feature>